<dbReference type="EMBL" id="JACFXV010000065">
    <property type="protein sequence ID" value="MBA5779012.1"/>
    <property type="molecule type" value="Genomic_DNA"/>
</dbReference>
<accession>A0A839AJC7</accession>
<reference evidence="3 4" key="1">
    <citation type="submission" date="2020-07" db="EMBL/GenBank/DDBJ databases">
        <title>Stappia sp., F7233, whole genome shotgun sequencing project.</title>
        <authorList>
            <person name="Jiang S."/>
            <person name="Liu Z.W."/>
            <person name="Du Z.J."/>
        </authorList>
    </citation>
    <scope>NUCLEOTIDE SEQUENCE [LARGE SCALE GENOMIC DNA]</scope>
    <source>
        <strain evidence="3 4">F7233</strain>
    </source>
</reference>
<keyword evidence="1" id="KW-0812">Transmembrane</keyword>
<keyword evidence="1" id="KW-0472">Membrane</keyword>
<organism evidence="3 4">
    <name type="scientific">Stappia albiluteola</name>
    <dbReference type="NCBI Taxonomy" id="2758565"/>
    <lineage>
        <taxon>Bacteria</taxon>
        <taxon>Pseudomonadati</taxon>
        <taxon>Pseudomonadota</taxon>
        <taxon>Alphaproteobacteria</taxon>
        <taxon>Hyphomicrobiales</taxon>
        <taxon>Stappiaceae</taxon>
        <taxon>Stappia</taxon>
    </lineage>
</organism>
<dbReference type="PANTHER" id="PTHR11851">
    <property type="entry name" value="METALLOPROTEASE"/>
    <property type="match status" value="1"/>
</dbReference>
<keyword evidence="1" id="KW-1133">Transmembrane helix</keyword>
<evidence type="ECO:0000313" key="4">
    <source>
        <dbReference type="Proteomes" id="UP000541109"/>
    </source>
</evidence>
<dbReference type="InterPro" id="IPR007863">
    <property type="entry name" value="Peptidase_M16_C"/>
</dbReference>
<protein>
    <submittedName>
        <fullName evidence="3">Insulinase family protein</fullName>
    </submittedName>
</protein>
<comment type="caution">
    <text evidence="3">The sequence shown here is derived from an EMBL/GenBank/DDBJ whole genome shotgun (WGS) entry which is preliminary data.</text>
</comment>
<name>A0A839AJC7_9HYPH</name>
<dbReference type="SUPFAM" id="SSF63411">
    <property type="entry name" value="LuxS/MPP-like metallohydrolase"/>
    <property type="match status" value="2"/>
</dbReference>
<feature type="transmembrane region" description="Helical" evidence="1">
    <location>
        <begin position="12"/>
        <end position="31"/>
    </location>
</feature>
<keyword evidence="4" id="KW-1185">Reference proteome</keyword>
<proteinExistence type="predicted"/>
<sequence>MAAEGRHSLFRQLGNGIAGLAGLMLVALYPFSANATEIQEVTTPAGINAWLVEDHTVPIVAIDFAFQGGSAQDPEGKEGLVNLLSRSLDEGAGDLDSQAFQARMEDLVMQLSFDEGRDAFYGSMRTLTPNATDAFEMLRLAVTEPRFDDEAINRMKTQTISGLRQDLKDPDAIAARRWSELAFPGHPYGRPSKGTEETVSKLAPADLKMMHERLFARGNLKVAVVGDIDAATLIPLLDKVFGALPAAPDLTPVPEVEPKSGIVEAVAFNVPQTSIRFGLPALKRSDPDFIPAFVMNHILGGGSFSSWLYEEVREKRGLAYSVGSYLVPFDHAGLLMGATGTRAEKAGETLKIIDEQLTRMASDGPSEEELAKAKSYLTGSYALRFDTSGKIANQLVGLQLEGFGPDYIENRNATIEAVTLDQVKAVAKRILDGKKPTVVTVGPKGA</sequence>
<dbReference type="Proteomes" id="UP000541109">
    <property type="component" value="Unassembled WGS sequence"/>
</dbReference>
<feature type="domain" description="Peptidase M16 C-terminal" evidence="2">
    <location>
        <begin position="204"/>
        <end position="376"/>
    </location>
</feature>
<dbReference type="Gene3D" id="3.30.830.10">
    <property type="entry name" value="Metalloenzyme, LuxS/M16 peptidase-like"/>
    <property type="match status" value="2"/>
</dbReference>
<evidence type="ECO:0000259" key="2">
    <source>
        <dbReference type="Pfam" id="PF05193"/>
    </source>
</evidence>
<dbReference type="PANTHER" id="PTHR11851:SF224">
    <property type="entry name" value="PROCESSING PROTEASE"/>
    <property type="match status" value="1"/>
</dbReference>
<evidence type="ECO:0000313" key="3">
    <source>
        <dbReference type="EMBL" id="MBA5779012.1"/>
    </source>
</evidence>
<dbReference type="InterPro" id="IPR050361">
    <property type="entry name" value="MPP/UQCRC_Complex"/>
</dbReference>
<dbReference type="AlphaFoldDB" id="A0A839AJC7"/>
<gene>
    <name evidence="3" type="ORF">H2509_17935</name>
</gene>
<evidence type="ECO:0000256" key="1">
    <source>
        <dbReference type="SAM" id="Phobius"/>
    </source>
</evidence>
<dbReference type="Pfam" id="PF05193">
    <property type="entry name" value="Peptidase_M16_C"/>
    <property type="match status" value="1"/>
</dbReference>
<dbReference type="InterPro" id="IPR011249">
    <property type="entry name" value="Metalloenz_LuxS/M16"/>
</dbReference>
<dbReference type="GO" id="GO:0046872">
    <property type="term" value="F:metal ion binding"/>
    <property type="evidence" value="ECO:0007669"/>
    <property type="project" value="InterPro"/>
</dbReference>